<evidence type="ECO:0000313" key="8">
    <source>
        <dbReference type="EMBL" id="USS88310.1"/>
    </source>
</evidence>
<keyword evidence="4 6" id="KW-0521">NADP</keyword>
<evidence type="ECO:0000256" key="6">
    <source>
        <dbReference type="HAMAP-Rule" id="MF_01685"/>
    </source>
</evidence>
<dbReference type="PANTHER" id="PTHR48105">
    <property type="entry name" value="THIOREDOXIN REDUCTASE 1-RELATED-RELATED"/>
    <property type="match status" value="1"/>
</dbReference>
<dbReference type="EC" id="1.18.1.2" evidence="6"/>
<comment type="caution">
    <text evidence="6">Lacks conserved residue(s) required for the propagation of feature annotation.</text>
</comment>
<evidence type="ECO:0000259" key="7">
    <source>
        <dbReference type="Pfam" id="PF07992"/>
    </source>
</evidence>
<dbReference type="SUPFAM" id="SSF51905">
    <property type="entry name" value="FAD/NAD(P)-binding domain"/>
    <property type="match status" value="1"/>
</dbReference>
<evidence type="ECO:0000313" key="9">
    <source>
        <dbReference type="Proteomes" id="UP001057025"/>
    </source>
</evidence>
<dbReference type="PRINTS" id="PR00368">
    <property type="entry name" value="FADPNR"/>
</dbReference>
<gene>
    <name evidence="8" type="ORF">M3M39_02185</name>
</gene>
<dbReference type="EMBL" id="CP097118">
    <property type="protein sequence ID" value="USS88310.1"/>
    <property type="molecule type" value="Genomic_DNA"/>
</dbReference>
<evidence type="ECO:0000256" key="1">
    <source>
        <dbReference type="ARBA" id="ARBA00011738"/>
    </source>
</evidence>
<feature type="binding site" evidence="6">
    <location>
        <position position="35"/>
    </location>
    <ligand>
        <name>FAD</name>
        <dbReference type="ChEBI" id="CHEBI:57692"/>
    </ligand>
</feature>
<feature type="binding site" evidence="6">
    <location>
        <position position="43"/>
    </location>
    <ligand>
        <name>FAD</name>
        <dbReference type="ChEBI" id="CHEBI:57692"/>
    </ligand>
</feature>
<evidence type="ECO:0000256" key="3">
    <source>
        <dbReference type="ARBA" id="ARBA00022827"/>
    </source>
</evidence>
<accession>A0ABY5BUI0</accession>
<dbReference type="InterPro" id="IPR022890">
    <property type="entry name" value="Fd--NADP_Rdtase_type_2"/>
</dbReference>
<keyword evidence="2 6" id="KW-0285">Flavoprotein</keyword>
<evidence type="ECO:0000256" key="5">
    <source>
        <dbReference type="ARBA" id="ARBA00023002"/>
    </source>
</evidence>
<dbReference type="Proteomes" id="UP001057025">
    <property type="component" value="Chromosome"/>
</dbReference>
<dbReference type="InterPro" id="IPR036188">
    <property type="entry name" value="FAD/NAD-bd_sf"/>
</dbReference>
<dbReference type="InterPro" id="IPR050097">
    <property type="entry name" value="Ferredoxin-NADP_redctase_2"/>
</dbReference>
<feature type="binding site" evidence="6">
    <location>
        <position position="286"/>
    </location>
    <ligand>
        <name>FAD</name>
        <dbReference type="ChEBI" id="CHEBI:57692"/>
    </ligand>
</feature>
<comment type="subunit">
    <text evidence="1 6">Homodimer.</text>
</comment>
<feature type="domain" description="FAD/NAD(P)-binding" evidence="7">
    <location>
        <begin position="6"/>
        <end position="293"/>
    </location>
</feature>
<dbReference type="Gene3D" id="3.50.50.60">
    <property type="entry name" value="FAD/NAD(P)-binding domain"/>
    <property type="match status" value="2"/>
</dbReference>
<dbReference type="Pfam" id="PF07992">
    <property type="entry name" value="Pyr_redox_2"/>
    <property type="match status" value="1"/>
</dbReference>
<evidence type="ECO:0000256" key="4">
    <source>
        <dbReference type="ARBA" id="ARBA00022857"/>
    </source>
</evidence>
<feature type="binding site" evidence="6">
    <location>
        <position position="122"/>
    </location>
    <ligand>
        <name>FAD</name>
        <dbReference type="ChEBI" id="CHEBI:57692"/>
    </ligand>
</feature>
<feature type="binding site" evidence="6">
    <location>
        <position position="89"/>
    </location>
    <ligand>
        <name>FAD</name>
        <dbReference type="ChEBI" id="CHEBI:57692"/>
    </ligand>
</feature>
<proteinExistence type="inferred from homology"/>
<reference evidence="8" key="1">
    <citation type="submission" date="2022-05" db="EMBL/GenBank/DDBJ databases">
        <authorList>
            <person name="Oliphant S.A."/>
            <person name="Watson-Haigh N.S."/>
            <person name="Sumby K.M."/>
            <person name="Gardner J.M."/>
            <person name="Jiranek V."/>
        </authorList>
    </citation>
    <scope>NUCLEOTIDE SEQUENCE</scope>
    <source>
        <strain evidence="8">KI11_C11</strain>
    </source>
</reference>
<comment type="cofactor">
    <cofactor evidence="6">
        <name>FAD</name>
        <dbReference type="ChEBI" id="CHEBI:57692"/>
    </cofactor>
    <text evidence="6">Binds 1 FAD per subunit.</text>
</comment>
<comment type="similarity">
    <text evidence="6">Belongs to the ferredoxin--NADP reductase type 2 family.</text>
</comment>
<feature type="binding site" evidence="6">
    <location>
        <position position="326"/>
    </location>
    <ligand>
        <name>FAD</name>
        <dbReference type="ChEBI" id="CHEBI:57692"/>
    </ligand>
</feature>
<keyword evidence="9" id="KW-1185">Reference proteome</keyword>
<dbReference type="RefSeq" id="WP_252797596.1">
    <property type="nucleotide sequence ID" value="NZ_CP097118.1"/>
</dbReference>
<keyword evidence="5 6" id="KW-0560">Oxidoreductase</keyword>
<dbReference type="InterPro" id="IPR023753">
    <property type="entry name" value="FAD/NAD-binding_dom"/>
</dbReference>
<dbReference type="PRINTS" id="PR00469">
    <property type="entry name" value="PNDRDTASEII"/>
</dbReference>
<evidence type="ECO:0000256" key="2">
    <source>
        <dbReference type="ARBA" id="ARBA00022630"/>
    </source>
</evidence>
<name>A0ABY5BUI0_9LACO</name>
<sequence>MAHDLYDITIIGGGPVGMFTGFYAGLREAKVQIIESLEQLGGQVTAQYPEKKILDVAGFAGISGRNLIHNLAEQLATLPEVEQRLNTKVTNVIRHDDYFEIETNHGTSRSRAVILAAGNGSFKPRELRAENAEAETGKHLFYGISDLSRFAGKDVLVAGGGNSAVDMALMLEPVAHQVTLIHRRNEFRGLEKMVHQLEDSSVKIVTPYLIQKLTETGDQLQVEAKRMKTDDDFITLTVDDVVVNYGFIANNKDLQSWTVQPELEHSLVKVNSELESSVPLLFCVGDQATYLGKDTLIATGFGEAPLAVNTIMKRLYPDRRLPIHSTSLKRPEK</sequence>
<organism evidence="8 9">
    <name type="scientific">Fructilactobacillus hinvesii</name>
    <dbReference type="NCBI Taxonomy" id="2940300"/>
    <lineage>
        <taxon>Bacteria</taxon>
        <taxon>Bacillati</taxon>
        <taxon>Bacillota</taxon>
        <taxon>Bacilli</taxon>
        <taxon>Lactobacillales</taxon>
        <taxon>Lactobacillaceae</taxon>
        <taxon>Fructilactobacillus</taxon>
    </lineage>
</organism>
<keyword evidence="3 6" id="KW-0274">FAD</keyword>
<feature type="binding site" evidence="6">
    <location>
        <position position="48"/>
    </location>
    <ligand>
        <name>FAD</name>
        <dbReference type="ChEBI" id="CHEBI:57692"/>
    </ligand>
</feature>
<dbReference type="HAMAP" id="MF_01685">
    <property type="entry name" value="FENR2"/>
    <property type="match status" value="1"/>
</dbReference>
<comment type="catalytic activity">
    <reaction evidence="6">
        <text>2 reduced [2Fe-2S]-[ferredoxin] + NADP(+) + H(+) = 2 oxidized [2Fe-2S]-[ferredoxin] + NADPH</text>
        <dbReference type="Rhea" id="RHEA:20125"/>
        <dbReference type="Rhea" id="RHEA-COMP:10000"/>
        <dbReference type="Rhea" id="RHEA-COMP:10001"/>
        <dbReference type="ChEBI" id="CHEBI:15378"/>
        <dbReference type="ChEBI" id="CHEBI:33737"/>
        <dbReference type="ChEBI" id="CHEBI:33738"/>
        <dbReference type="ChEBI" id="CHEBI:57783"/>
        <dbReference type="ChEBI" id="CHEBI:58349"/>
        <dbReference type="EC" id="1.18.1.2"/>
    </reaction>
</comment>
<protein>
    <recommendedName>
        <fullName evidence="6">Ferredoxin--NADP reductase</fullName>
        <shortName evidence="6">FNR</shortName>
        <shortName evidence="6">Fd-NADP(+) reductase</shortName>
        <ecNumber evidence="6">1.18.1.2</ecNumber>
    </recommendedName>
</protein>